<reference evidence="1 2" key="1">
    <citation type="submission" date="2020-07" db="EMBL/GenBank/DDBJ databases">
        <title>Alkalicella. sp. LB2 genome.</title>
        <authorList>
            <person name="Postec A."/>
            <person name="Quemeneur M."/>
        </authorList>
    </citation>
    <scope>NUCLEOTIDE SEQUENCE [LARGE SCALE GENOMIC DNA]</scope>
    <source>
        <strain evidence="1 2">LB2</strain>
    </source>
</reference>
<dbReference type="RefSeq" id="WP_213169007.1">
    <property type="nucleotide sequence ID" value="NZ_CP058559.1"/>
</dbReference>
<gene>
    <name evidence="1" type="ORF">HYG86_09050</name>
</gene>
<sequence length="68" mass="7922">MEYSFRSKEELLNFIAAEVITTTEALEILGCSRQYIGQLVKDEKLIPIKRMHNASLFLRSDVAMFKRK</sequence>
<organism evidence="1 2">
    <name type="scientific">Alkalicella caledoniensis</name>
    <dbReference type="NCBI Taxonomy" id="2731377"/>
    <lineage>
        <taxon>Bacteria</taxon>
        <taxon>Bacillati</taxon>
        <taxon>Bacillota</taxon>
        <taxon>Clostridia</taxon>
        <taxon>Eubacteriales</taxon>
        <taxon>Proteinivoracaceae</taxon>
        <taxon>Alkalicella</taxon>
    </lineage>
</organism>
<evidence type="ECO:0000313" key="2">
    <source>
        <dbReference type="Proteomes" id="UP000516160"/>
    </source>
</evidence>
<dbReference type="Proteomes" id="UP000516160">
    <property type="component" value="Chromosome"/>
</dbReference>
<keyword evidence="1" id="KW-0238">DNA-binding</keyword>
<name>A0A7G9W897_ALKCA</name>
<evidence type="ECO:0000313" key="1">
    <source>
        <dbReference type="EMBL" id="QNO14909.1"/>
    </source>
</evidence>
<dbReference type="GO" id="GO:0003677">
    <property type="term" value="F:DNA binding"/>
    <property type="evidence" value="ECO:0007669"/>
    <property type="project" value="UniProtKB-KW"/>
</dbReference>
<keyword evidence="2" id="KW-1185">Reference proteome</keyword>
<accession>A0A7G9W897</accession>
<protein>
    <submittedName>
        <fullName evidence="1">DNA-binding protein</fullName>
    </submittedName>
</protein>
<dbReference type="EMBL" id="CP058559">
    <property type="protein sequence ID" value="QNO14909.1"/>
    <property type="molecule type" value="Genomic_DNA"/>
</dbReference>
<dbReference type="AlphaFoldDB" id="A0A7G9W897"/>
<proteinExistence type="predicted"/>
<dbReference type="KEGG" id="acae:HYG86_09050"/>